<protein>
    <submittedName>
        <fullName evidence="3">Uncharacterized protein</fullName>
    </submittedName>
</protein>
<proteinExistence type="predicted"/>
<feature type="compositionally biased region" description="Polar residues" evidence="1">
    <location>
        <begin position="7"/>
        <end position="41"/>
    </location>
</feature>
<feature type="region of interest" description="Disordered" evidence="1">
    <location>
        <begin position="84"/>
        <end position="103"/>
    </location>
</feature>
<name>A0A914VFF6_9BILA</name>
<reference evidence="3" key="1">
    <citation type="submission" date="2022-11" db="UniProtKB">
        <authorList>
            <consortium name="WormBaseParasite"/>
        </authorList>
    </citation>
    <scope>IDENTIFICATION</scope>
</reference>
<evidence type="ECO:0000313" key="2">
    <source>
        <dbReference type="Proteomes" id="UP000887566"/>
    </source>
</evidence>
<dbReference type="Proteomes" id="UP000887566">
    <property type="component" value="Unplaced"/>
</dbReference>
<sequence>MSGLHARTTQIGAATNRSSPPVLSNEVSGSPSASNESSDATRSVAPVDPSFFFDPRQQRSYNDQSTRLSHVSYAHMPVVHSNRLMASHHPPTFDELAQARRKP</sequence>
<dbReference type="WBParaSite" id="PSAMB.scaffold18923size868.g37729.t1">
    <property type="protein sequence ID" value="PSAMB.scaffold18923size868.g37729.t1"/>
    <property type="gene ID" value="PSAMB.scaffold18923size868.g37729"/>
</dbReference>
<feature type="region of interest" description="Disordered" evidence="1">
    <location>
        <begin position="1"/>
        <end position="65"/>
    </location>
</feature>
<organism evidence="2 3">
    <name type="scientific">Plectus sambesii</name>
    <dbReference type="NCBI Taxonomy" id="2011161"/>
    <lineage>
        <taxon>Eukaryota</taxon>
        <taxon>Metazoa</taxon>
        <taxon>Ecdysozoa</taxon>
        <taxon>Nematoda</taxon>
        <taxon>Chromadorea</taxon>
        <taxon>Plectida</taxon>
        <taxon>Plectina</taxon>
        <taxon>Plectoidea</taxon>
        <taxon>Plectidae</taxon>
        <taxon>Plectus</taxon>
    </lineage>
</organism>
<dbReference type="AlphaFoldDB" id="A0A914VFF6"/>
<accession>A0A914VFF6</accession>
<evidence type="ECO:0000313" key="3">
    <source>
        <dbReference type="WBParaSite" id="PSAMB.scaffold18923size868.g37729.t1"/>
    </source>
</evidence>
<keyword evidence="2" id="KW-1185">Reference proteome</keyword>
<evidence type="ECO:0000256" key="1">
    <source>
        <dbReference type="SAM" id="MobiDB-lite"/>
    </source>
</evidence>